<evidence type="ECO:0000313" key="2">
    <source>
        <dbReference type="Proteomes" id="UP000198809"/>
    </source>
</evidence>
<protein>
    <submittedName>
        <fullName evidence="1">Uncharacterized protein</fullName>
    </submittedName>
</protein>
<accession>A0A1H8PEY6</accession>
<dbReference type="Proteomes" id="UP000198809">
    <property type="component" value="Unassembled WGS sequence"/>
</dbReference>
<organism evidence="1 2">
    <name type="scientific">Paenibacillus sophorae</name>
    <dbReference type="NCBI Taxonomy" id="1333845"/>
    <lineage>
        <taxon>Bacteria</taxon>
        <taxon>Bacillati</taxon>
        <taxon>Bacillota</taxon>
        <taxon>Bacilli</taxon>
        <taxon>Bacillales</taxon>
        <taxon>Paenibacillaceae</taxon>
        <taxon>Paenibacillus</taxon>
    </lineage>
</organism>
<proteinExistence type="predicted"/>
<reference evidence="1 2" key="1">
    <citation type="submission" date="2016-10" db="EMBL/GenBank/DDBJ databases">
        <authorList>
            <person name="de Groot N.N."/>
        </authorList>
    </citation>
    <scope>NUCLEOTIDE SEQUENCE [LARGE SCALE GENOMIC DNA]</scope>
    <source>
        <strain evidence="1 2">CGMCC 1.10238</strain>
    </source>
</reference>
<dbReference type="AlphaFoldDB" id="A0A1H8PEY6"/>
<evidence type="ECO:0000313" key="1">
    <source>
        <dbReference type="EMBL" id="SEO40465.1"/>
    </source>
</evidence>
<sequence length="44" mass="4937">MIPDYRDFSPNSLYVPSYVCLPVTVYLNVSNSSFNSGFTLRKGS</sequence>
<dbReference type="EMBL" id="FODH01000007">
    <property type="protein sequence ID" value="SEO40465.1"/>
    <property type="molecule type" value="Genomic_DNA"/>
</dbReference>
<gene>
    <name evidence="1" type="ORF">SAMN04487895_107175</name>
</gene>
<dbReference type="STRING" id="1333845.SAMN04487895_107175"/>
<name>A0A1H8PEY6_9BACL</name>